<gene>
    <name evidence="2" type="ordered locus">Nham_0786</name>
</gene>
<evidence type="ECO:0000313" key="2">
    <source>
        <dbReference type="EMBL" id="ABE61665.1"/>
    </source>
</evidence>
<evidence type="ECO:0000256" key="1">
    <source>
        <dbReference type="SAM" id="MobiDB-lite"/>
    </source>
</evidence>
<dbReference type="EMBL" id="CP000319">
    <property type="protein sequence ID" value="ABE61665.1"/>
    <property type="molecule type" value="Genomic_DNA"/>
</dbReference>
<evidence type="ECO:0000313" key="3">
    <source>
        <dbReference type="Proteomes" id="UP000001953"/>
    </source>
</evidence>
<sequence length="232" mass="26385">MDILVEGEGAEGEHTPPSLAAREPTSRHRDALRLLFILVAGGEDADKPTEDVVKVFRAEKRLMAMDFLVRYPDYLGDALLDLYEETGDPELLEAVQRIFLDDEPSVRLVRMVRWRHGAYQNVEDALAMLSYYGLARPMKLAGDDGKIRRYEYLISPKAISFLEKCVQDHPELAWYRDRLALVMRVASGKSGSALKEWQYEHPEYGNTIPGDVIPTVREQVEQRLAKIVGLEP</sequence>
<feature type="region of interest" description="Disordered" evidence="1">
    <location>
        <begin position="1"/>
        <end position="26"/>
    </location>
</feature>
<dbReference type="KEGG" id="nha:Nham_0786"/>
<dbReference type="HOGENOM" id="CLU_1303555_0_0_5"/>
<reference evidence="2 3" key="1">
    <citation type="submission" date="2006-03" db="EMBL/GenBank/DDBJ databases">
        <title>Complete sequence of chromosome of Nitrobacter hamburgensis X14.</title>
        <authorList>
            <consortium name="US DOE Joint Genome Institute"/>
            <person name="Copeland A."/>
            <person name="Lucas S."/>
            <person name="Lapidus A."/>
            <person name="Barry K."/>
            <person name="Detter J.C."/>
            <person name="Glavina del Rio T."/>
            <person name="Hammon N."/>
            <person name="Israni S."/>
            <person name="Dalin E."/>
            <person name="Tice H."/>
            <person name="Pitluck S."/>
            <person name="Chain P."/>
            <person name="Malfatti S."/>
            <person name="Shin M."/>
            <person name="Vergez L."/>
            <person name="Schmutz J."/>
            <person name="Larimer F."/>
            <person name="Land M."/>
            <person name="Hauser L."/>
            <person name="Kyrpides N."/>
            <person name="Ivanova N."/>
            <person name="Ward B."/>
            <person name="Arp D."/>
            <person name="Klotz M."/>
            <person name="Stein L."/>
            <person name="O'Mullan G."/>
            <person name="Starkenburg S."/>
            <person name="Sayavedra L."/>
            <person name="Poret-Peterson A.T."/>
            <person name="Gentry M.E."/>
            <person name="Bruce D."/>
            <person name="Richardson P."/>
        </authorList>
    </citation>
    <scope>NUCLEOTIDE SEQUENCE [LARGE SCALE GENOMIC DNA]</scope>
    <source>
        <strain evidence="3">DSM 10229 / NCIMB 13809 / X14</strain>
    </source>
</reference>
<dbReference type="AlphaFoldDB" id="Q1QQ32"/>
<dbReference type="Proteomes" id="UP000001953">
    <property type="component" value="Chromosome"/>
</dbReference>
<keyword evidence="3" id="KW-1185">Reference proteome</keyword>
<dbReference type="STRING" id="323097.Nham_0786"/>
<name>Q1QQ32_NITHX</name>
<organism evidence="2 3">
    <name type="scientific">Nitrobacter hamburgensis (strain DSM 10229 / NCIMB 13809 / X14)</name>
    <dbReference type="NCBI Taxonomy" id="323097"/>
    <lineage>
        <taxon>Bacteria</taxon>
        <taxon>Pseudomonadati</taxon>
        <taxon>Pseudomonadota</taxon>
        <taxon>Alphaproteobacteria</taxon>
        <taxon>Hyphomicrobiales</taxon>
        <taxon>Nitrobacteraceae</taxon>
        <taxon>Nitrobacter</taxon>
    </lineage>
</organism>
<dbReference type="eggNOG" id="ENOG5031VYZ">
    <property type="taxonomic scope" value="Bacteria"/>
</dbReference>
<protein>
    <submittedName>
        <fullName evidence="2">Uncharacterized protein</fullName>
    </submittedName>
</protein>
<accession>Q1QQ32</accession>
<proteinExistence type="predicted"/>